<dbReference type="OrthoDB" id="6739132at2759"/>
<evidence type="ECO:0000313" key="2">
    <source>
        <dbReference type="Proteomes" id="UP000801492"/>
    </source>
</evidence>
<gene>
    <name evidence="1" type="ORF">ILUMI_11037</name>
</gene>
<dbReference type="PANTHER" id="PTHR21112">
    <property type="entry name" value="CHEMOSENSORY PROTEIN A 29A-RELATED"/>
    <property type="match status" value="1"/>
</dbReference>
<dbReference type="PANTHER" id="PTHR21112:SF0">
    <property type="entry name" value="CHEMOSENSORY PROTEIN A 29A-RELATED"/>
    <property type="match status" value="1"/>
</dbReference>
<keyword evidence="2" id="KW-1185">Reference proteome</keyword>
<organism evidence="1 2">
    <name type="scientific">Ignelater luminosus</name>
    <name type="common">Cucubano</name>
    <name type="synonym">Pyrophorus luminosus</name>
    <dbReference type="NCBI Taxonomy" id="2038154"/>
    <lineage>
        <taxon>Eukaryota</taxon>
        <taxon>Metazoa</taxon>
        <taxon>Ecdysozoa</taxon>
        <taxon>Arthropoda</taxon>
        <taxon>Hexapoda</taxon>
        <taxon>Insecta</taxon>
        <taxon>Pterygota</taxon>
        <taxon>Neoptera</taxon>
        <taxon>Endopterygota</taxon>
        <taxon>Coleoptera</taxon>
        <taxon>Polyphaga</taxon>
        <taxon>Elateriformia</taxon>
        <taxon>Elateroidea</taxon>
        <taxon>Elateridae</taxon>
        <taxon>Agrypninae</taxon>
        <taxon>Pyrophorini</taxon>
        <taxon>Ignelater</taxon>
    </lineage>
</organism>
<name>A0A8K0D2U2_IGNLU</name>
<reference evidence="1" key="1">
    <citation type="submission" date="2019-08" db="EMBL/GenBank/DDBJ databases">
        <title>The genome of the North American firefly Photinus pyralis.</title>
        <authorList>
            <consortium name="Photinus pyralis genome working group"/>
            <person name="Fallon T.R."/>
            <person name="Sander Lower S.E."/>
            <person name="Weng J.-K."/>
        </authorList>
    </citation>
    <scope>NUCLEOTIDE SEQUENCE</scope>
    <source>
        <strain evidence="1">TRF0915ILg1</strain>
        <tissue evidence="1">Whole body</tissue>
    </source>
</reference>
<dbReference type="Proteomes" id="UP000801492">
    <property type="component" value="Unassembled WGS sequence"/>
</dbReference>
<sequence length="563" mass="64296">AQSAANIVIEKFYKCEDKPKQKVHLMLELKTFTRPQVIDITCITPIPLGNQLKLSANIDLENRFSVKGWQHLVTIEDDLCRVVQMYMGPFAYDIEVAMGIPRGTCPLQKAQNAANFVMEDFYKCENVPKQKIDLSIKLKTFSHPQIIDLDLFTPIPLGNQFKVSLDIDQENIFNQENWGHLFSFDDDLCRFIQMYLGLLAYDIQVAMGIPRGSCPLPKKNLNGLIGIKTSIGPKIPVQSLKVWDIPIVRSVVEALSKRNLCEQLLKVSSGIIFCQFGRVIKEKRTWLRKGRNEAQSAVNFIIEKCYNCENITRQTVNLTIKPKTFTHPQIADISLITPIPLGDHLRFSVDVDLENKFSAKNWERLVTIEDDYCRARRIYLGPLAYDMETSMGIVPRGVCPVPKAQSAANFVIDSFYKCKDVPNQKINLIIKPKTFSRPQVLDLTFITPIPLGEQVKLILDVELENKFIVKNWQRLVTIEDDFCRVIQMYVGPLAHDVETAMGIPRGICPVPKGNYHAINYTIDFNLFRLQAFPFGKLRITNRILEKRNRNVILCAVTMISNMK</sequence>
<protein>
    <submittedName>
        <fullName evidence="1">Uncharacterized protein</fullName>
    </submittedName>
</protein>
<dbReference type="EMBL" id="VTPC01006217">
    <property type="protein sequence ID" value="KAF2895132.1"/>
    <property type="molecule type" value="Genomic_DNA"/>
</dbReference>
<dbReference type="AlphaFoldDB" id="A0A8K0D2U2"/>
<feature type="non-terminal residue" evidence="1">
    <location>
        <position position="1"/>
    </location>
</feature>
<accession>A0A8K0D2U2</accession>
<proteinExistence type="predicted"/>
<comment type="caution">
    <text evidence="1">The sequence shown here is derived from an EMBL/GenBank/DDBJ whole genome shotgun (WGS) entry which is preliminary data.</text>
</comment>
<evidence type="ECO:0000313" key="1">
    <source>
        <dbReference type="EMBL" id="KAF2895132.1"/>
    </source>
</evidence>